<sequence>MTSQSNLHPVSSSFDSVPVTSFQGSEPSNLTRAIASWTQLIDADRVVVERNEVDEHGKNAIGSTHRASVILRPSSSSQIADIMLIALENRVVIYPISTGRNWGYGAASPCGNGEAVLELSDLTTIRVIDETLGIVEVEPGVTQQMLYRYLQDRNLDLLVPVHGGGPDCSILGNALERGYGLTPTTDHFQALTSLEAVLPDGTLYRSGLHSLGADLIGSAHRWGIGPYLDGMFSQGNFGIVTKAVFTLRRRAQHTEAFFLQIADDKSLGDIVESLREMLSGLGAIVAGVNLMNDRRVLSMSRPYPNDQVDSEGIMSQELCNELARGASVTAWTAAGIIHCPTSMIRSVRRELKRMLPASSSRPMFFNRGRLATVKKLARLLPAKHQVVAKQVDSIDALLDLADGVPRRVALPLAYWLKGDTLPDESEINPARNGCGLIWYSPLVPMRQVDVQSYIDMVRTVCTKHGIEPLITLTSLSERLFDSTVPILYRTDQEGAADRAHACYGDLVEEGSKLGCLPYRLSTRSMDMLHRGSGQHQSLVRKLKDAIDPFGLIAPGRYSPDPQSN</sequence>
<dbReference type="InterPro" id="IPR036318">
    <property type="entry name" value="FAD-bd_PCMH-like_sf"/>
</dbReference>
<keyword evidence="7" id="KW-1185">Reference proteome</keyword>
<evidence type="ECO:0000313" key="6">
    <source>
        <dbReference type="EMBL" id="TWU55671.1"/>
    </source>
</evidence>
<organism evidence="6 7">
    <name type="scientific">Rubripirellula reticaptiva</name>
    <dbReference type="NCBI Taxonomy" id="2528013"/>
    <lineage>
        <taxon>Bacteria</taxon>
        <taxon>Pseudomonadati</taxon>
        <taxon>Planctomycetota</taxon>
        <taxon>Planctomycetia</taxon>
        <taxon>Pirellulales</taxon>
        <taxon>Pirellulaceae</taxon>
        <taxon>Rubripirellula</taxon>
    </lineage>
</organism>
<keyword evidence="2" id="KW-0285">Flavoprotein</keyword>
<dbReference type="PANTHER" id="PTHR11748:SF111">
    <property type="entry name" value="D-LACTATE DEHYDROGENASE, MITOCHONDRIAL-RELATED"/>
    <property type="match status" value="1"/>
</dbReference>
<dbReference type="Proteomes" id="UP000317977">
    <property type="component" value="Unassembled WGS sequence"/>
</dbReference>
<dbReference type="Gene3D" id="3.40.462.10">
    <property type="entry name" value="FAD-linked oxidases, C-terminal domain"/>
    <property type="match status" value="1"/>
</dbReference>
<evidence type="ECO:0000256" key="1">
    <source>
        <dbReference type="ARBA" id="ARBA00008000"/>
    </source>
</evidence>
<proteinExistence type="inferred from homology"/>
<dbReference type="Gene3D" id="3.30.465.10">
    <property type="match status" value="1"/>
</dbReference>
<keyword evidence="6" id="KW-0560">Oxidoreductase</keyword>
<dbReference type="GO" id="GO:1903457">
    <property type="term" value="P:lactate catabolic process"/>
    <property type="evidence" value="ECO:0007669"/>
    <property type="project" value="TreeGrafter"/>
</dbReference>
<dbReference type="GO" id="GO:0018695">
    <property type="term" value="F:4-cresol dehydrogenase (hydroxylating) activity"/>
    <property type="evidence" value="ECO:0007669"/>
    <property type="project" value="UniProtKB-EC"/>
</dbReference>
<dbReference type="GO" id="GO:0004458">
    <property type="term" value="F:D-lactate dehydrogenase (cytochrome) activity"/>
    <property type="evidence" value="ECO:0007669"/>
    <property type="project" value="TreeGrafter"/>
</dbReference>
<name>A0A5C6F829_9BACT</name>
<dbReference type="Gene3D" id="3.30.43.10">
    <property type="entry name" value="Uridine Diphospho-n-acetylenolpyruvylglucosamine Reductase, domain 2"/>
    <property type="match status" value="1"/>
</dbReference>
<evidence type="ECO:0000256" key="2">
    <source>
        <dbReference type="ARBA" id="ARBA00022630"/>
    </source>
</evidence>
<dbReference type="AlphaFoldDB" id="A0A5C6F829"/>
<evidence type="ECO:0000256" key="4">
    <source>
        <dbReference type="SAM" id="MobiDB-lite"/>
    </source>
</evidence>
<dbReference type="InterPro" id="IPR016169">
    <property type="entry name" value="FAD-bd_PCMH_sub2"/>
</dbReference>
<comment type="similarity">
    <text evidence="1">Belongs to the FAD-binding oxidoreductase/transferase type 4 family.</text>
</comment>
<dbReference type="InterPro" id="IPR006094">
    <property type="entry name" value="Oxid_FAD_bind_N"/>
</dbReference>
<evidence type="ECO:0000256" key="3">
    <source>
        <dbReference type="ARBA" id="ARBA00022827"/>
    </source>
</evidence>
<dbReference type="Pfam" id="PF01565">
    <property type="entry name" value="FAD_binding_4"/>
    <property type="match status" value="1"/>
</dbReference>
<dbReference type="SUPFAM" id="SSF56176">
    <property type="entry name" value="FAD-binding/transporter-associated domain-like"/>
    <property type="match status" value="1"/>
</dbReference>
<dbReference type="SUPFAM" id="SSF55103">
    <property type="entry name" value="FAD-linked oxidases, C-terminal domain"/>
    <property type="match status" value="1"/>
</dbReference>
<dbReference type="EC" id="1.17.9.1" evidence="6"/>
<dbReference type="InterPro" id="IPR016170">
    <property type="entry name" value="Cytok_DH_C_sf"/>
</dbReference>
<dbReference type="RefSeq" id="WP_146533820.1">
    <property type="nucleotide sequence ID" value="NZ_SJPX01000002.1"/>
</dbReference>
<keyword evidence="3" id="KW-0274">FAD</keyword>
<dbReference type="InterPro" id="IPR016164">
    <property type="entry name" value="FAD-linked_Oxase-like_C"/>
</dbReference>
<gene>
    <name evidence="6" type="primary">pchF</name>
    <name evidence="6" type="ORF">Poly59_19710</name>
</gene>
<dbReference type="EMBL" id="SJPX01000002">
    <property type="protein sequence ID" value="TWU55671.1"/>
    <property type="molecule type" value="Genomic_DNA"/>
</dbReference>
<comment type="caution">
    <text evidence="6">The sequence shown here is derived from an EMBL/GenBank/DDBJ whole genome shotgun (WGS) entry which is preliminary data.</text>
</comment>
<feature type="domain" description="FAD-binding PCMH-type" evidence="5">
    <location>
        <begin position="63"/>
        <end position="250"/>
    </location>
</feature>
<accession>A0A5C6F829</accession>
<evidence type="ECO:0000313" key="7">
    <source>
        <dbReference type="Proteomes" id="UP000317977"/>
    </source>
</evidence>
<reference evidence="6 7" key="1">
    <citation type="submission" date="2019-02" db="EMBL/GenBank/DDBJ databases">
        <title>Deep-cultivation of Planctomycetes and their phenomic and genomic characterization uncovers novel biology.</title>
        <authorList>
            <person name="Wiegand S."/>
            <person name="Jogler M."/>
            <person name="Boedeker C."/>
            <person name="Pinto D."/>
            <person name="Vollmers J."/>
            <person name="Rivas-Marin E."/>
            <person name="Kohn T."/>
            <person name="Peeters S.H."/>
            <person name="Heuer A."/>
            <person name="Rast P."/>
            <person name="Oberbeckmann S."/>
            <person name="Bunk B."/>
            <person name="Jeske O."/>
            <person name="Meyerdierks A."/>
            <person name="Storesund J.E."/>
            <person name="Kallscheuer N."/>
            <person name="Luecker S."/>
            <person name="Lage O.M."/>
            <person name="Pohl T."/>
            <person name="Merkel B.J."/>
            <person name="Hornburger P."/>
            <person name="Mueller R.-W."/>
            <person name="Bruemmer F."/>
            <person name="Labrenz M."/>
            <person name="Spormann A.M."/>
            <person name="Op Den Camp H."/>
            <person name="Overmann J."/>
            <person name="Amann R."/>
            <person name="Jetten M.S.M."/>
            <person name="Mascher T."/>
            <person name="Medema M.H."/>
            <person name="Devos D.P."/>
            <person name="Kaster A.-K."/>
            <person name="Ovreas L."/>
            <person name="Rohde M."/>
            <person name="Galperin M.Y."/>
            <person name="Jogler C."/>
        </authorList>
    </citation>
    <scope>NUCLEOTIDE SEQUENCE [LARGE SCALE GENOMIC DNA]</scope>
    <source>
        <strain evidence="6 7">Poly59</strain>
    </source>
</reference>
<dbReference type="OrthoDB" id="9811557at2"/>
<dbReference type="PANTHER" id="PTHR11748">
    <property type="entry name" value="D-LACTATE DEHYDROGENASE"/>
    <property type="match status" value="1"/>
</dbReference>
<protein>
    <submittedName>
        <fullName evidence="6">4-cresol dehydrogenase [hydroxylating] flavoprotein subunit</fullName>
        <ecNumber evidence="6">1.17.9.1</ecNumber>
    </submittedName>
</protein>
<dbReference type="PROSITE" id="PS51387">
    <property type="entry name" value="FAD_PCMH"/>
    <property type="match status" value="1"/>
</dbReference>
<dbReference type="GO" id="GO:0008720">
    <property type="term" value="F:D-lactate dehydrogenase (NAD+) activity"/>
    <property type="evidence" value="ECO:0007669"/>
    <property type="project" value="TreeGrafter"/>
</dbReference>
<dbReference type="InterPro" id="IPR016167">
    <property type="entry name" value="FAD-bd_PCMH_sub1"/>
</dbReference>
<evidence type="ECO:0000259" key="5">
    <source>
        <dbReference type="PROSITE" id="PS51387"/>
    </source>
</evidence>
<feature type="region of interest" description="Disordered" evidence="4">
    <location>
        <begin position="1"/>
        <end position="21"/>
    </location>
</feature>
<dbReference type="GO" id="GO:0071949">
    <property type="term" value="F:FAD binding"/>
    <property type="evidence" value="ECO:0007669"/>
    <property type="project" value="InterPro"/>
</dbReference>
<dbReference type="InterPro" id="IPR016166">
    <property type="entry name" value="FAD-bd_PCMH"/>
</dbReference>